<feature type="transmembrane region" description="Helical" evidence="6">
    <location>
        <begin position="97"/>
        <end position="119"/>
    </location>
</feature>
<reference evidence="7 8" key="1">
    <citation type="submission" date="2017-09" db="EMBL/GenBank/DDBJ databases">
        <title>Depth-based differentiation of microbial function through sediment-hosted aquifers and enrichment of novel symbionts in the deep terrestrial subsurface.</title>
        <authorList>
            <person name="Probst A.J."/>
            <person name="Ladd B."/>
            <person name="Jarett J.K."/>
            <person name="Geller-Mcgrath D.E."/>
            <person name="Sieber C.M."/>
            <person name="Emerson J.B."/>
            <person name="Anantharaman K."/>
            <person name="Thomas B.C."/>
            <person name="Malmstrom R."/>
            <person name="Stieglmeier M."/>
            <person name="Klingl A."/>
            <person name="Woyke T."/>
            <person name="Ryan C.M."/>
            <person name="Banfield J.F."/>
        </authorList>
    </citation>
    <scope>NUCLEOTIDE SEQUENCE [LARGE SCALE GENOMIC DNA]</scope>
    <source>
        <strain evidence="7">CG11_big_fil_rev_8_21_14_0_20_44_10</strain>
    </source>
</reference>
<dbReference type="GO" id="GO:0016020">
    <property type="term" value="C:membrane"/>
    <property type="evidence" value="ECO:0007669"/>
    <property type="project" value="UniProtKB-SubCell"/>
</dbReference>
<keyword evidence="3 6" id="KW-0812">Transmembrane</keyword>
<dbReference type="Proteomes" id="UP000231550">
    <property type="component" value="Unassembled WGS sequence"/>
</dbReference>
<sequence>MPPNTGEFGHFGWSGILRGAGMIFLCYIGFDVVSSASQEVRNPQKNMAVGIMGSLAIATVLYILTVCVMTGLVSYTALNVGNPVAVAIDAAGPSFCWIKPFIKIGIIAGLSSGILVLLLGQPRILYKMASDGLLPKKLVAIHPQFKTPHVASLLNGLVAAVVAGLFPLGVLGELVSIGPLMAFLIVCVGIVVLRRTRPDLPRPFRTPLVPLIPIAGALISLVQMAALPSASWIRLGVWVAIGIAIYFAYGKRRDDPSNIA</sequence>
<feature type="transmembrane region" description="Helical" evidence="6">
    <location>
        <begin position="177"/>
        <end position="196"/>
    </location>
</feature>
<feature type="transmembrane region" description="Helical" evidence="6">
    <location>
        <begin position="150"/>
        <end position="171"/>
    </location>
</feature>
<evidence type="ECO:0000256" key="4">
    <source>
        <dbReference type="ARBA" id="ARBA00022989"/>
    </source>
</evidence>
<keyword evidence="2" id="KW-0813">Transport</keyword>
<feature type="transmembrane region" description="Helical" evidence="6">
    <location>
        <begin position="232"/>
        <end position="249"/>
    </location>
</feature>
<dbReference type="GO" id="GO:0015171">
    <property type="term" value="F:amino acid transmembrane transporter activity"/>
    <property type="evidence" value="ECO:0007669"/>
    <property type="project" value="TreeGrafter"/>
</dbReference>
<protein>
    <recommendedName>
        <fullName evidence="9">Cationic amino acid transporter C-terminal domain-containing protein</fullName>
    </recommendedName>
</protein>
<evidence type="ECO:0000256" key="1">
    <source>
        <dbReference type="ARBA" id="ARBA00004141"/>
    </source>
</evidence>
<evidence type="ECO:0008006" key="9">
    <source>
        <dbReference type="Google" id="ProtNLM"/>
    </source>
</evidence>
<evidence type="ECO:0000313" key="7">
    <source>
        <dbReference type="EMBL" id="PIQ74281.1"/>
    </source>
</evidence>
<name>A0A2H0KQ41_9BACT</name>
<evidence type="ECO:0000313" key="8">
    <source>
        <dbReference type="Proteomes" id="UP000231550"/>
    </source>
</evidence>
<feature type="transmembrane region" description="Helical" evidence="6">
    <location>
        <begin position="208"/>
        <end position="226"/>
    </location>
</feature>
<keyword evidence="4 6" id="KW-1133">Transmembrane helix</keyword>
<gene>
    <name evidence="7" type="ORF">COV85_02995</name>
</gene>
<dbReference type="EMBL" id="PCVN01000078">
    <property type="protein sequence ID" value="PIQ74281.1"/>
    <property type="molecule type" value="Genomic_DNA"/>
</dbReference>
<dbReference type="AlphaFoldDB" id="A0A2H0KQ41"/>
<evidence type="ECO:0000256" key="3">
    <source>
        <dbReference type="ARBA" id="ARBA00022692"/>
    </source>
</evidence>
<dbReference type="Pfam" id="PF13520">
    <property type="entry name" value="AA_permease_2"/>
    <property type="match status" value="1"/>
</dbReference>
<feature type="transmembrane region" description="Helical" evidence="6">
    <location>
        <begin position="12"/>
        <end position="30"/>
    </location>
</feature>
<evidence type="ECO:0000256" key="2">
    <source>
        <dbReference type="ARBA" id="ARBA00022448"/>
    </source>
</evidence>
<dbReference type="InterPro" id="IPR002293">
    <property type="entry name" value="AA/rel_permease1"/>
</dbReference>
<dbReference type="PANTHER" id="PTHR43243">
    <property type="entry name" value="INNER MEMBRANE TRANSPORTER YGJI-RELATED"/>
    <property type="match status" value="1"/>
</dbReference>
<comment type="caution">
    <text evidence="7">The sequence shown here is derived from an EMBL/GenBank/DDBJ whole genome shotgun (WGS) entry which is preliminary data.</text>
</comment>
<feature type="transmembrane region" description="Helical" evidence="6">
    <location>
        <begin position="51"/>
        <end position="77"/>
    </location>
</feature>
<evidence type="ECO:0000256" key="6">
    <source>
        <dbReference type="SAM" id="Phobius"/>
    </source>
</evidence>
<keyword evidence="5 6" id="KW-0472">Membrane</keyword>
<organism evidence="7 8">
    <name type="scientific">Candidatus Portnoybacteria bacterium CG11_big_fil_rev_8_21_14_0_20_44_10</name>
    <dbReference type="NCBI Taxonomy" id="1974818"/>
    <lineage>
        <taxon>Bacteria</taxon>
        <taxon>Candidatus Portnoyibacteriota</taxon>
    </lineage>
</organism>
<evidence type="ECO:0000256" key="5">
    <source>
        <dbReference type="ARBA" id="ARBA00023136"/>
    </source>
</evidence>
<dbReference type="PANTHER" id="PTHR43243:SF4">
    <property type="entry name" value="CATIONIC AMINO ACID TRANSPORTER 4"/>
    <property type="match status" value="1"/>
</dbReference>
<accession>A0A2H0KQ41</accession>
<comment type="subcellular location">
    <subcellularLocation>
        <location evidence="1">Membrane</location>
        <topology evidence="1">Multi-pass membrane protein</topology>
    </subcellularLocation>
</comment>
<dbReference type="Gene3D" id="1.20.1740.10">
    <property type="entry name" value="Amino acid/polyamine transporter I"/>
    <property type="match status" value="1"/>
</dbReference>
<proteinExistence type="predicted"/>